<dbReference type="AlphaFoldDB" id="X1D6F3"/>
<evidence type="ECO:0000313" key="2">
    <source>
        <dbReference type="EMBL" id="GAH00674.1"/>
    </source>
</evidence>
<dbReference type="Gene3D" id="3.40.50.10540">
    <property type="entry name" value="Crotonobetainyl-coa:carnitine coa-transferase, domain 1"/>
    <property type="match status" value="1"/>
</dbReference>
<dbReference type="EMBL" id="BART01029392">
    <property type="protein sequence ID" value="GAH00674.1"/>
    <property type="molecule type" value="Genomic_DNA"/>
</dbReference>
<proteinExistence type="predicted"/>
<dbReference type="InterPro" id="IPR044855">
    <property type="entry name" value="CoA-Trfase_III_dom3_sf"/>
</dbReference>
<accession>X1D6F3</accession>
<feature type="non-terminal residue" evidence="2">
    <location>
        <position position="268"/>
    </location>
</feature>
<dbReference type="InterPro" id="IPR023606">
    <property type="entry name" value="CoA-Trfase_III_dom_1_sf"/>
</dbReference>
<dbReference type="GO" id="GO:0008410">
    <property type="term" value="F:CoA-transferase activity"/>
    <property type="evidence" value="ECO:0007669"/>
    <property type="project" value="TreeGrafter"/>
</dbReference>
<comment type="caution">
    <text evidence="2">The sequence shown here is derived from an EMBL/GenBank/DDBJ whole genome shotgun (WGS) entry which is preliminary data.</text>
</comment>
<dbReference type="PANTHER" id="PTHR48207">
    <property type="entry name" value="SUCCINATE--HYDROXYMETHYLGLUTARATE COA-TRANSFERASE"/>
    <property type="match status" value="1"/>
</dbReference>
<dbReference type="InterPro" id="IPR003673">
    <property type="entry name" value="CoA-Trfase_fam_III"/>
</dbReference>
<evidence type="ECO:0008006" key="3">
    <source>
        <dbReference type="Google" id="ProtNLM"/>
    </source>
</evidence>
<dbReference type="InterPro" id="IPR050483">
    <property type="entry name" value="CoA-transferase_III_domain"/>
</dbReference>
<name>X1D6F3_9ZZZZ</name>
<gene>
    <name evidence="2" type="ORF">S01H4_51586</name>
</gene>
<dbReference type="PANTHER" id="PTHR48207:SF3">
    <property type="entry name" value="SUCCINATE--HYDROXYMETHYLGLUTARATE COA-TRANSFERASE"/>
    <property type="match status" value="1"/>
</dbReference>
<evidence type="ECO:0000256" key="1">
    <source>
        <dbReference type="ARBA" id="ARBA00022679"/>
    </source>
</evidence>
<dbReference type="SUPFAM" id="SSF89796">
    <property type="entry name" value="CoA-transferase family III (CaiB/BaiF)"/>
    <property type="match status" value="1"/>
</dbReference>
<dbReference type="Pfam" id="PF02515">
    <property type="entry name" value="CoA_transf_3"/>
    <property type="match status" value="1"/>
</dbReference>
<dbReference type="Gene3D" id="3.30.1540.10">
    <property type="entry name" value="formyl-coa transferase, domain 3"/>
    <property type="match status" value="1"/>
</dbReference>
<protein>
    <recommendedName>
        <fullName evidence="3">CoA transferase</fullName>
    </recommendedName>
</protein>
<organism evidence="2">
    <name type="scientific">marine sediment metagenome</name>
    <dbReference type="NCBI Taxonomy" id="412755"/>
    <lineage>
        <taxon>unclassified sequences</taxon>
        <taxon>metagenomes</taxon>
        <taxon>ecological metagenomes</taxon>
    </lineage>
</organism>
<reference evidence="2" key="1">
    <citation type="journal article" date="2014" name="Front. Microbiol.">
        <title>High frequency of phylogenetically diverse reductive dehalogenase-homologous genes in deep subseafloor sedimentary metagenomes.</title>
        <authorList>
            <person name="Kawai M."/>
            <person name="Futagami T."/>
            <person name="Toyoda A."/>
            <person name="Takaki Y."/>
            <person name="Nishi S."/>
            <person name="Hori S."/>
            <person name="Arai W."/>
            <person name="Tsubouchi T."/>
            <person name="Morono Y."/>
            <person name="Uchiyama I."/>
            <person name="Ito T."/>
            <person name="Fujiyama A."/>
            <person name="Inagaki F."/>
            <person name="Takami H."/>
        </authorList>
    </citation>
    <scope>NUCLEOTIDE SEQUENCE</scope>
    <source>
        <strain evidence="2">Expedition CK06-06</strain>
    </source>
</reference>
<keyword evidence="1" id="KW-0808">Transferase</keyword>
<feature type="non-terminal residue" evidence="2">
    <location>
        <position position="1"/>
    </location>
</feature>
<sequence>PPFVDDIPHLEKSLYFLYRHSNKRGITLDLETPEGKDIFQKLVKTADVLVETYPPGYMASLNLDYPVLKEINGGLIMASITEFGQTGPYKDWKGSDIVDFAMSGVMISSGFSGKVPCNLPGTPAYDATSLLAAISILVALYYRGTTGKGQYIDSAVHESSRIGLFPWLVPIYSHALTDERISVVTDVRLGDAIYPVYPCIDGYIRVLAITPGQWNALVRVLGDPEVLRLPEWQDFIYRVGNAEDLYTLMVEFTPKYTMFELFEAGHRE</sequence>